<evidence type="ECO:0000313" key="8">
    <source>
        <dbReference type="Proteomes" id="UP000176682"/>
    </source>
</evidence>
<reference evidence="7 8" key="1">
    <citation type="journal article" date="2016" name="Nat. Commun.">
        <title>Thousands of microbial genomes shed light on interconnected biogeochemical processes in an aquifer system.</title>
        <authorList>
            <person name="Anantharaman K."/>
            <person name="Brown C.T."/>
            <person name="Hug L.A."/>
            <person name="Sharon I."/>
            <person name="Castelle C.J."/>
            <person name="Probst A.J."/>
            <person name="Thomas B.C."/>
            <person name="Singh A."/>
            <person name="Wilkins M.J."/>
            <person name="Karaoz U."/>
            <person name="Brodie E.L."/>
            <person name="Williams K.H."/>
            <person name="Hubbard S.S."/>
            <person name="Banfield J.F."/>
        </authorList>
    </citation>
    <scope>NUCLEOTIDE SEQUENCE [LARGE SCALE GENOMIC DNA]</scope>
</reference>
<evidence type="ECO:0000256" key="2">
    <source>
        <dbReference type="ARBA" id="ARBA00022692"/>
    </source>
</evidence>
<keyword evidence="2 5" id="KW-0812">Transmembrane</keyword>
<comment type="caution">
    <text evidence="7">The sequence shown here is derived from an EMBL/GenBank/DDBJ whole genome shotgun (WGS) entry which is preliminary data.</text>
</comment>
<dbReference type="GO" id="GO:0016020">
    <property type="term" value="C:membrane"/>
    <property type="evidence" value="ECO:0007669"/>
    <property type="project" value="UniProtKB-SubCell"/>
</dbReference>
<feature type="transmembrane region" description="Helical" evidence="5">
    <location>
        <begin position="246"/>
        <end position="269"/>
    </location>
</feature>
<sequence length="394" mass="42708">MIRPHSRRLHPNIQLIAWFNFLLDLRFYAPILILYFAQVTGSFALGMSLFSVTMLSAAVLEIPTGVLSDRLGRKQTLVVGAVSALLAVLFYAIGAGYWALALGALLEGLSRALFSGNNDALLHDSLLEHGNEHEFAEYSGKTESLSQVAIAVVSILGGIIAFYSFTLVMYLSLLPALAGVFVALLIREPNIDTQKNEGNIYLHLGQALRLFWANKKLRLLSLSSMIGYSQSEAGYQFRSAFFATLWPVWAIGIAKALGSVGAAASFWFAGALIKRFGEFVVVLMSKGYSIVTNIISTIMPGVWSPLIMSSNSLFFGSASTASSALKQKEYSQHQRATMASLDSLGGSAMYGLVAILLGLVADAWSPATGILALQSLAFVSMLITWYLYRTDKQA</sequence>
<evidence type="ECO:0000313" key="7">
    <source>
        <dbReference type="EMBL" id="OGD79547.1"/>
    </source>
</evidence>
<dbReference type="GO" id="GO:0022857">
    <property type="term" value="F:transmembrane transporter activity"/>
    <property type="evidence" value="ECO:0007669"/>
    <property type="project" value="InterPro"/>
</dbReference>
<keyword evidence="4 5" id="KW-0472">Membrane</keyword>
<dbReference type="InterPro" id="IPR005829">
    <property type="entry name" value="Sugar_transporter_CS"/>
</dbReference>
<dbReference type="PANTHER" id="PTHR23530:SF1">
    <property type="entry name" value="PERMEASE, MAJOR FACILITATOR SUPERFAMILY-RELATED"/>
    <property type="match status" value="1"/>
</dbReference>
<dbReference type="AlphaFoldDB" id="A0A1F5FIV8"/>
<dbReference type="Pfam" id="PF07690">
    <property type="entry name" value="MFS_1"/>
    <property type="match status" value="1"/>
</dbReference>
<evidence type="ECO:0000256" key="3">
    <source>
        <dbReference type="ARBA" id="ARBA00022989"/>
    </source>
</evidence>
<dbReference type="PROSITE" id="PS00216">
    <property type="entry name" value="SUGAR_TRANSPORT_1"/>
    <property type="match status" value="1"/>
</dbReference>
<feature type="transmembrane region" description="Helical" evidence="5">
    <location>
        <begin position="12"/>
        <end position="37"/>
    </location>
</feature>
<protein>
    <recommendedName>
        <fullName evidence="6">Major facilitator superfamily (MFS) profile domain-containing protein</fullName>
    </recommendedName>
</protein>
<evidence type="ECO:0000259" key="6">
    <source>
        <dbReference type="PROSITE" id="PS50850"/>
    </source>
</evidence>
<feature type="transmembrane region" description="Helical" evidence="5">
    <location>
        <begin position="276"/>
        <end position="296"/>
    </location>
</feature>
<evidence type="ECO:0000256" key="5">
    <source>
        <dbReference type="SAM" id="Phobius"/>
    </source>
</evidence>
<comment type="subcellular location">
    <subcellularLocation>
        <location evidence="1">Membrane</location>
        <topology evidence="1">Multi-pass membrane protein</topology>
    </subcellularLocation>
</comment>
<organism evidence="7 8">
    <name type="scientific">Candidatus Collierbacteria bacterium RIFOXYB1_FULL_49_13</name>
    <dbReference type="NCBI Taxonomy" id="1817728"/>
    <lineage>
        <taxon>Bacteria</taxon>
        <taxon>Candidatus Collieribacteriota</taxon>
    </lineage>
</organism>
<dbReference type="InterPro" id="IPR036259">
    <property type="entry name" value="MFS_trans_sf"/>
</dbReference>
<feature type="transmembrane region" description="Helical" evidence="5">
    <location>
        <begin position="302"/>
        <end position="325"/>
    </location>
</feature>
<keyword evidence="3 5" id="KW-1133">Transmembrane helix</keyword>
<dbReference type="Gene3D" id="1.20.1250.20">
    <property type="entry name" value="MFS general substrate transporter like domains"/>
    <property type="match status" value="1"/>
</dbReference>
<gene>
    <name evidence="7" type="ORF">A2368_02295</name>
</gene>
<name>A0A1F5FIV8_9BACT</name>
<feature type="transmembrane region" description="Helical" evidence="5">
    <location>
        <begin position="144"/>
        <end position="163"/>
    </location>
</feature>
<feature type="transmembrane region" description="Helical" evidence="5">
    <location>
        <begin position="43"/>
        <end position="64"/>
    </location>
</feature>
<proteinExistence type="predicted"/>
<feature type="transmembrane region" description="Helical" evidence="5">
    <location>
        <begin position="367"/>
        <end position="388"/>
    </location>
</feature>
<dbReference type="Proteomes" id="UP000176682">
    <property type="component" value="Unassembled WGS sequence"/>
</dbReference>
<dbReference type="InterPro" id="IPR011701">
    <property type="entry name" value="MFS"/>
</dbReference>
<dbReference type="InterPro" id="IPR053160">
    <property type="entry name" value="MFS_DHA3_Transporter"/>
</dbReference>
<dbReference type="EMBL" id="MFAM01000017">
    <property type="protein sequence ID" value="OGD79547.1"/>
    <property type="molecule type" value="Genomic_DNA"/>
</dbReference>
<dbReference type="InterPro" id="IPR020846">
    <property type="entry name" value="MFS_dom"/>
</dbReference>
<feature type="transmembrane region" description="Helical" evidence="5">
    <location>
        <begin position="337"/>
        <end position="361"/>
    </location>
</feature>
<feature type="transmembrane region" description="Helical" evidence="5">
    <location>
        <begin position="168"/>
        <end position="186"/>
    </location>
</feature>
<dbReference type="SUPFAM" id="SSF103473">
    <property type="entry name" value="MFS general substrate transporter"/>
    <property type="match status" value="1"/>
</dbReference>
<dbReference type="PROSITE" id="PS50850">
    <property type="entry name" value="MFS"/>
    <property type="match status" value="1"/>
</dbReference>
<feature type="domain" description="Major facilitator superfamily (MFS) profile" evidence="6">
    <location>
        <begin position="1"/>
        <end position="392"/>
    </location>
</feature>
<evidence type="ECO:0000256" key="1">
    <source>
        <dbReference type="ARBA" id="ARBA00004141"/>
    </source>
</evidence>
<evidence type="ECO:0000256" key="4">
    <source>
        <dbReference type="ARBA" id="ARBA00023136"/>
    </source>
</evidence>
<dbReference type="PANTHER" id="PTHR23530">
    <property type="entry name" value="TRANSPORT PROTEIN-RELATED"/>
    <property type="match status" value="1"/>
</dbReference>
<feature type="transmembrane region" description="Helical" evidence="5">
    <location>
        <begin position="76"/>
        <end position="100"/>
    </location>
</feature>
<accession>A0A1F5FIV8</accession>